<dbReference type="GO" id="GO:0016020">
    <property type="term" value="C:membrane"/>
    <property type="evidence" value="ECO:0007669"/>
    <property type="project" value="UniProtKB-SubCell"/>
</dbReference>
<evidence type="ECO:0000256" key="4">
    <source>
        <dbReference type="ARBA" id="ARBA00023136"/>
    </source>
</evidence>
<evidence type="ECO:0000256" key="1">
    <source>
        <dbReference type="ARBA" id="ARBA00004141"/>
    </source>
</evidence>
<evidence type="ECO:0000256" key="3">
    <source>
        <dbReference type="ARBA" id="ARBA00022989"/>
    </source>
</evidence>
<dbReference type="RefSeq" id="WP_220680970.1">
    <property type="nucleotide sequence ID" value="NZ_CP037968.1"/>
</dbReference>
<organism evidence="7 8">
    <name type="scientific">Methanofollis formosanus</name>
    <dbReference type="NCBI Taxonomy" id="299308"/>
    <lineage>
        <taxon>Archaea</taxon>
        <taxon>Methanobacteriati</taxon>
        <taxon>Methanobacteriota</taxon>
        <taxon>Stenosarchaea group</taxon>
        <taxon>Methanomicrobia</taxon>
        <taxon>Methanomicrobiales</taxon>
        <taxon>Methanomicrobiaceae</taxon>
        <taxon>Methanofollis</taxon>
    </lineage>
</organism>
<sequence>MSYSFVQKITGILFRPAQTFRNLEDEHPGTALIHFLKLSVLFSTLMTAALYTLPHLLTPKKWAMASQAFQPLDFFAVLAAITISVPLLVGIWLHLWVFLFGGRGGIGQTLKTTMYSYTPFFVIVWIPVIGLFGGALSTLYPQAIGIRELHHLSSRRANSAVVAAAFFPAVALVGVLIMAIFAPATLLPFLSGGTGSPAVPDCPYLLNQSDLPAEITYFSAHEVDEKIIMRDARDLGCLKEYTETYAEEKPSSASSRRITHFVLIFPPGNAVKMVQEDDAFYSGLVPPRDAEKLPAPDLGDLCISYRTPGIGSGTNGTYDSYCIAFAKGEVYERFITIGPDPDYDLLKDLAQRAAAKIP</sequence>
<dbReference type="AlphaFoldDB" id="A0A8G1A3A4"/>
<gene>
    <name evidence="7" type="ORF">E2N92_09565</name>
</gene>
<keyword evidence="8" id="KW-1185">Reference proteome</keyword>
<proteinExistence type="predicted"/>
<accession>A0A8G1A3A4</accession>
<feature type="domain" description="Yip1" evidence="6">
    <location>
        <begin position="11"/>
        <end position="176"/>
    </location>
</feature>
<dbReference type="EMBL" id="CP037968">
    <property type="protein sequence ID" value="QYZ79661.1"/>
    <property type="molecule type" value="Genomic_DNA"/>
</dbReference>
<dbReference type="KEGG" id="mfk:E2N92_09565"/>
<keyword evidence="4 5" id="KW-0472">Membrane</keyword>
<reference evidence="7" key="1">
    <citation type="journal article" date="2005" name="Int. J. Syst. Evol. Microbiol.">
        <title>Methanofollis formosanus sp. nov., isolated from a fish pond.</title>
        <authorList>
            <person name="Wu S.Y."/>
            <person name="Chen S.C."/>
            <person name="Lai M.C."/>
        </authorList>
    </citation>
    <scope>NUCLEOTIDE SEQUENCE</scope>
    <source>
        <strain evidence="7">ML15</strain>
    </source>
</reference>
<keyword evidence="2 5" id="KW-0812">Transmembrane</keyword>
<feature type="transmembrane region" description="Helical" evidence="5">
    <location>
        <begin position="31"/>
        <end position="53"/>
    </location>
</feature>
<dbReference type="InterPro" id="IPR006977">
    <property type="entry name" value="Yip1_dom"/>
</dbReference>
<evidence type="ECO:0000313" key="8">
    <source>
        <dbReference type="Proteomes" id="UP000826709"/>
    </source>
</evidence>
<protein>
    <submittedName>
        <fullName evidence="7">YIP1 family protein</fullName>
    </submittedName>
</protein>
<dbReference type="Pfam" id="PF04893">
    <property type="entry name" value="Yip1"/>
    <property type="match status" value="1"/>
</dbReference>
<feature type="transmembrane region" description="Helical" evidence="5">
    <location>
        <begin position="120"/>
        <end position="140"/>
    </location>
</feature>
<name>A0A8G1A3A4_9EURY</name>
<evidence type="ECO:0000256" key="5">
    <source>
        <dbReference type="SAM" id="Phobius"/>
    </source>
</evidence>
<reference evidence="7" key="2">
    <citation type="submission" date="2019-03" db="EMBL/GenBank/DDBJ databases">
        <authorList>
            <person name="Chen S.-C."/>
            <person name="Wu S.-Y."/>
            <person name="Lai M.-C."/>
        </authorList>
    </citation>
    <scope>NUCLEOTIDE SEQUENCE</scope>
    <source>
        <strain evidence="7">ML15</strain>
    </source>
</reference>
<evidence type="ECO:0000313" key="7">
    <source>
        <dbReference type="EMBL" id="QYZ79661.1"/>
    </source>
</evidence>
<evidence type="ECO:0000259" key="6">
    <source>
        <dbReference type="Pfam" id="PF04893"/>
    </source>
</evidence>
<evidence type="ECO:0000256" key="2">
    <source>
        <dbReference type="ARBA" id="ARBA00022692"/>
    </source>
</evidence>
<dbReference type="Proteomes" id="UP000826709">
    <property type="component" value="Chromosome"/>
</dbReference>
<comment type="subcellular location">
    <subcellularLocation>
        <location evidence="1">Membrane</location>
        <topology evidence="1">Multi-pass membrane protein</topology>
    </subcellularLocation>
</comment>
<feature type="transmembrane region" description="Helical" evidence="5">
    <location>
        <begin position="74"/>
        <end position="100"/>
    </location>
</feature>
<dbReference type="OrthoDB" id="112431at2157"/>
<keyword evidence="3 5" id="KW-1133">Transmembrane helix</keyword>
<feature type="transmembrane region" description="Helical" evidence="5">
    <location>
        <begin position="161"/>
        <end position="182"/>
    </location>
</feature>